<gene>
    <name evidence="3" type="ORF">NC653_037279</name>
</gene>
<evidence type="ECO:0000259" key="2">
    <source>
        <dbReference type="Pfam" id="PF13966"/>
    </source>
</evidence>
<accession>A0AAD6LDY4</accession>
<dbReference type="AlphaFoldDB" id="A0AAD6LDY4"/>
<name>A0AAD6LDY4_9ROSI</name>
<dbReference type="InterPro" id="IPR000477">
    <property type="entry name" value="RT_dom"/>
</dbReference>
<feature type="domain" description="Reverse transcriptase zinc-binding" evidence="2">
    <location>
        <begin position="392"/>
        <end position="480"/>
    </location>
</feature>
<keyword evidence="4" id="KW-1185">Reference proteome</keyword>
<dbReference type="PANTHER" id="PTHR33116:SF75">
    <property type="entry name" value="RIBONUCLEASE H PROTEIN"/>
    <property type="match status" value="1"/>
</dbReference>
<organism evidence="3 4">
    <name type="scientific">Populus alba x Populus x berolinensis</name>
    <dbReference type="NCBI Taxonomy" id="444605"/>
    <lineage>
        <taxon>Eukaryota</taxon>
        <taxon>Viridiplantae</taxon>
        <taxon>Streptophyta</taxon>
        <taxon>Embryophyta</taxon>
        <taxon>Tracheophyta</taxon>
        <taxon>Spermatophyta</taxon>
        <taxon>Magnoliopsida</taxon>
        <taxon>eudicotyledons</taxon>
        <taxon>Gunneridae</taxon>
        <taxon>Pentapetalae</taxon>
        <taxon>rosids</taxon>
        <taxon>fabids</taxon>
        <taxon>Malpighiales</taxon>
        <taxon>Salicaceae</taxon>
        <taxon>Saliceae</taxon>
        <taxon>Populus</taxon>
    </lineage>
</organism>
<feature type="domain" description="Reverse transcriptase" evidence="1">
    <location>
        <begin position="73"/>
        <end position="167"/>
    </location>
</feature>
<dbReference type="PANTHER" id="PTHR33116">
    <property type="entry name" value="REVERSE TRANSCRIPTASE ZINC-BINDING DOMAIN-CONTAINING PROTEIN-RELATED-RELATED"/>
    <property type="match status" value="1"/>
</dbReference>
<evidence type="ECO:0000259" key="1">
    <source>
        <dbReference type="Pfam" id="PF00078"/>
    </source>
</evidence>
<dbReference type="Proteomes" id="UP001164929">
    <property type="component" value="Chromosome 17"/>
</dbReference>
<dbReference type="InterPro" id="IPR026960">
    <property type="entry name" value="RVT-Znf"/>
</dbReference>
<evidence type="ECO:0000313" key="3">
    <source>
        <dbReference type="EMBL" id="KAJ6958957.1"/>
    </source>
</evidence>
<proteinExistence type="predicted"/>
<dbReference type="EMBL" id="JAQIZT010000017">
    <property type="protein sequence ID" value="KAJ6958957.1"/>
    <property type="molecule type" value="Genomic_DNA"/>
</dbReference>
<reference evidence="3" key="1">
    <citation type="journal article" date="2023" name="Mol. Ecol. Resour.">
        <title>Chromosome-level genome assembly of a triploid poplar Populus alba 'Berolinensis'.</title>
        <authorList>
            <person name="Chen S."/>
            <person name="Yu Y."/>
            <person name="Wang X."/>
            <person name="Wang S."/>
            <person name="Zhang T."/>
            <person name="Zhou Y."/>
            <person name="He R."/>
            <person name="Meng N."/>
            <person name="Wang Y."/>
            <person name="Liu W."/>
            <person name="Liu Z."/>
            <person name="Liu J."/>
            <person name="Guo Q."/>
            <person name="Huang H."/>
            <person name="Sederoff R.R."/>
            <person name="Wang G."/>
            <person name="Qu G."/>
            <person name="Chen S."/>
        </authorList>
    </citation>
    <scope>NUCLEOTIDE SEQUENCE</scope>
    <source>
        <strain evidence="3">SC-2020</strain>
    </source>
</reference>
<sequence>MEEVKRSVWGCDGSKCPRPDGFNFKFYRLAWDFIAQDILDIVLSFFRTGRLPKGINTTYVTLLSKTVEPIEFKDFRPISMIHGIYKIIAKILASRLKTVMQDIISINQSAFIADRNIIDVFMIANELVSDLKKRNAACLIFKIDFHKAFDSVSWDYLDDIMGYMRSDSLPSKYLGMPLGANPSRISTWKPMIEKFRKRLHMWKGRLLSMAGRLCLIKSVLNSLPIYFMSIFKMPKGRLFSPGTSLWKMIISSMYNPTYENGILIFYSQPSKIWKDIMSIVQTDVHHVFTNHCKFIMGNGSLTSFWLDNWIGDYPFKTAFPRLYLFSSSKSALVADMGRWSNGIWLWSLQWRRPLSHFEQEQLSLLSSLLESKPMFCHKMDKKIWTLNNDGFFSVKSCSKMMDQLLYGGAKSFQSSVWIKLTPLKVQLFLWLLVQDKVTTRDFLFQHDYLTLQESRCTFSNKSLESSSHLFIHCHFSWNIWMKLLFNRGICSVFPKSVDDMCYQWSSMVKGKQQNLSCQLLFSCVVWNLWLHRNDVIFNDAAPNLHICFPMVRQSIALWLRLDSNSLELNIENV</sequence>
<dbReference type="Pfam" id="PF13966">
    <property type="entry name" value="zf-RVT"/>
    <property type="match status" value="1"/>
</dbReference>
<evidence type="ECO:0000313" key="4">
    <source>
        <dbReference type="Proteomes" id="UP001164929"/>
    </source>
</evidence>
<evidence type="ECO:0008006" key="5">
    <source>
        <dbReference type="Google" id="ProtNLM"/>
    </source>
</evidence>
<dbReference type="Pfam" id="PF00078">
    <property type="entry name" value="RVT_1"/>
    <property type="match status" value="1"/>
</dbReference>
<protein>
    <recommendedName>
        <fullName evidence="5">Reverse transcriptase domain-containing protein</fullName>
    </recommendedName>
</protein>
<comment type="caution">
    <text evidence="3">The sequence shown here is derived from an EMBL/GenBank/DDBJ whole genome shotgun (WGS) entry which is preliminary data.</text>
</comment>